<reference evidence="3 4" key="1">
    <citation type="journal article" date="2019" name="Emerg. Microbes Infect.">
        <title>Comprehensive subspecies identification of 175 nontuberculous mycobacteria species based on 7547 genomic profiles.</title>
        <authorList>
            <person name="Matsumoto Y."/>
            <person name="Kinjo T."/>
            <person name="Motooka D."/>
            <person name="Nabeya D."/>
            <person name="Jung N."/>
            <person name="Uechi K."/>
            <person name="Horii T."/>
            <person name="Iida T."/>
            <person name="Fujita J."/>
            <person name="Nakamura S."/>
        </authorList>
    </citation>
    <scope>NUCLEOTIDE SEQUENCE [LARGE SCALE GENOMIC DNA]</scope>
    <source>
        <strain evidence="3 4">JCM 18113</strain>
    </source>
</reference>
<dbReference type="EMBL" id="AP022590">
    <property type="protein sequence ID" value="BBY38107.1"/>
    <property type="molecule type" value="Genomic_DNA"/>
</dbReference>
<evidence type="ECO:0000256" key="1">
    <source>
        <dbReference type="ARBA" id="ARBA00006484"/>
    </source>
</evidence>
<dbReference type="Proteomes" id="UP000465812">
    <property type="component" value="Chromosome"/>
</dbReference>
<name>A0ABM7JRZ7_MYCNT</name>
<dbReference type="SUPFAM" id="SSF51735">
    <property type="entry name" value="NAD(P)-binding Rossmann-fold domains"/>
    <property type="match status" value="1"/>
</dbReference>
<dbReference type="Pfam" id="PF13561">
    <property type="entry name" value="adh_short_C2"/>
    <property type="match status" value="1"/>
</dbReference>
<dbReference type="PANTHER" id="PTHR42760">
    <property type="entry name" value="SHORT-CHAIN DEHYDROGENASES/REDUCTASES FAMILY MEMBER"/>
    <property type="match status" value="1"/>
</dbReference>
<dbReference type="PANTHER" id="PTHR42760:SF133">
    <property type="entry name" value="3-OXOACYL-[ACYL-CARRIER-PROTEIN] REDUCTASE"/>
    <property type="match status" value="1"/>
</dbReference>
<dbReference type="InterPro" id="IPR036291">
    <property type="entry name" value="NAD(P)-bd_dom_sf"/>
</dbReference>
<dbReference type="Gene3D" id="3.40.50.720">
    <property type="entry name" value="NAD(P)-binding Rossmann-like Domain"/>
    <property type="match status" value="1"/>
</dbReference>
<organism evidence="3 4">
    <name type="scientific">Mycobacterium mantenii</name>
    <dbReference type="NCBI Taxonomy" id="560555"/>
    <lineage>
        <taxon>Bacteria</taxon>
        <taxon>Bacillati</taxon>
        <taxon>Actinomycetota</taxon>
        <taxon>Actinomycetes</taxon>
        <taxon>Mycobacteriales</taxon>
        <taxon>Mycobacteriaceae</taxon>
        <taxon>Mycobacterium</taxon>
        <taxon>Mycobacterium avium complex (MAC)</taxon>
    </lineage>
</organism>
<keyword evidence="2" id="KW-0560">Oxidoreductase</keyword>
<dbReference type="InterPro" id="IPR002347">
    <property type="entry name" value="SDR_fam"/>
</dbReference>
<keyword evidence="4" id="KW-1185">Reference proteome</keyword>
<dbReference type="PROSITE" id="PS00061">
    <property type="entry name" value="ADH_SHORT"/>
    <property type="match status" value="1"/>
</dbReference>
<proteinExistence type="inferred from homology"/>
<protein>
    <recommendedName>
        <fullName evidence="5">Short-chain dehydrogenase</fullName>
    </recommendedName>
</protein>
<dbReference type="PRINTS" id="PR00080">
    <property type="entry name" value="SDRFAMILY"/>
</dbReference>
<sequence length="143" mass="14819">MQNPRALIQVNSTGTSLRQVALPDMVAAKWGRIVMISSSSAQRGAPFVAHYAASKGGVITLTKSLARECAGDGITVNIAPADIETPMQHQAQTAGYLKSNEDIARNIPPGHLGSGADIAAGGFLCSEEAGFITGQVLALTGEW</sequence>
<gene>
    <name evidence="3" type="ORF">MMAN_22410</name>
</gene>
<dbReference type="InterPro" id="IPR020904">
    <property type="entry name" value="Sc_DH/Rdtase_CS"/>
</dbReference>
<evidence type="ECO:0000313" key="4">
    <source>
        <dbReference type="Proteomes" id="UP000465812"/>
    </source>
</evidence>
<comment type="similarity">
    <text evidence="1">Belongs to the short-chain dehydrogenases/reductases (SDR) family.</text>
</comment>
<evidence type="ECO:0008006" key="5">
    <source>
        <dbReference type="Google" id="ProtNLM"/>
    </source>
</evidence>
<dbReference type="PRINTS" id="PR00081">
    <property type="entry name" value="GDHRDH"/>
</dbReference>
<evidence type="ECO:0000256" key="2">
    <source>
        <dbReference type="ARBA" id="ARBA00023002"/>
    </source>
</evidence>
<evidence type="ECO:0000313" key="3">
    <source>
        <dbReference type="EMBL" id="BBY38107.1"/>
    </source>
</evidence>
<accession>A0ABM7JRZ7</accession>